<dbReference type="PROSITE" id="PS51721">
    <property type="entry name" value="G_CP"/>
    <property type="match status" value="1"/>
</dbReference>
<dbReference type="InterPro" id="IPR030378">
    <property type="entry name" value="G_CP_dom"/>
</dbReference>
<name>A0A8C4Q0L9_EPTBU</name>
<comment type="subcellular location">
    <subcellularLocation>
        <location evidence="1 7">Nucleus</location>
        <location evidence="1 7">Nucleolus</location>
    </subcellularLocation>
</comment>
<dbReference type="CDD" id="cd01858">
    <property type="entry name" value="NGP_1"/>
    <property type="match status" value="1"/>
</dbReference>
<dbReference type="FunFam" id="3.40.50.300:FF:000559">
    <property type="entry name" value="Nuclear/nucleolar GTPase 2"/>
    <property type="match status" value="1"/>
</dbReference>
<dbReference type="Ensembl" id="ENSEBUT00000008674.1">
    <property type="protein sequence ID" value="ENSEBUP00000008181.1"/>
    <property type="gene ID" value="ENSEBUG00000005300.1"/>
</dbReference>
<dbReference type="InterPro" id="IPR012971">
    <property type="entry name" value="NOG2_N_dom"/>
</dbReference>
<evidence type="ECO:0000256" key="7">
    <source>
        <dbReference type="RuleBase" id="RU364023"/>
    </source>
</evidence>
<dbReference type="GO" id="GO:0005730">
    <property type="term" value="C:nucleolus"/>
    <property type="evidence" value="ECO:0007669"/>
    <property type="project" value="UniProtKB-SubCell"/>
</dbReference>
<organism evidence="10 11">
    <name type="scientific">Eptatretus burgeri</name>
    <name type="common">Inshore hagfish</name>
    <dbReference type="NCBI Taxonomy" id="7764"/>
    <lineage>
        <taxon>Eukaryota</taxon>
        <taxon>Metazoa</taxon>
        <taxon>Chordata</taxon>
        <taxon>Craniata</taxon>
        <taxon>Vertebrata</taxon>
        <taxon>Cyclostomata</taxon>
        <taxon>Myxini</taxon>
        <taxon>Myxiniformes</taxon>
        <taxon>Myxinidae</taxon>
        <taxon>Eptatretinae</taxon>
        <taxon>Eptatretus</taxon>
    </lineage>
</organism>
<evidence type="ECO:0000259" key="9">
    <source>
        <dbReference type="PROSITE" id="PS51721"/>
    </source>
</evidence>
<dbReference type="InterPro" id="IPR024929">
    <property type="entry name" value="GNL2_CP_dom"/>
</dbReference>
<dbReference type="SUPFAM" id="SSF52540">
    <property type="entry name" value="P-loop containing nucleoside triphosphate hydrolases"/>
    <property type="match status" value="1"/>
</dbReference>
<evidence type="ECO:0000256" key="6">
    <source>
        <dbReference type="ARBA" id="ARBA00065814"/>
    </source>
</evidence>
<dbReference type="AlphaFoldDB" id="A0A8C4Q0L9"/>
<feature type="domain" description="CP-type G" evidence="9">
    <location>
        <begin position="254"/>
        <end position="415"/>
    </location>
</feature>
<dbReference type="Proteomes" id="UP000694388">
    <property type="component" value="Unplaced"/>
</dbReference>
<keyword evidence="4 7" id="KW-0539">Nucleus</keyword>
<evidence type="ECO:0000256" key="2">
    <source>
        <dbReference type="ARBA" id="ARBA00022741"/>
    </source>
</evidence>
<accession>A0A8C4Q0L9</accession>
<dbReference type="GeneTree" id="ENSGT00810000125524"/>
<protein>
    <recommendedName>
        <fullName evidence="7">Nucleolar GTP-binding protein 2</fullName>
    </recommendedName>
</protein>
<dbReference type="InterPro" id="IPR006073">
    <property type="entry name" value="GTP-bd"/>
</dbReference>
<proteinExistence type="inferred from homology"/>
<reference evidence="10" key="2">
    <citation type="submission" date="2025-09" db="UniProtKB">
        <authorList>
            <consortium name="Ensembl"/>
        </authorList>
    </citation>
    <scope>IDENTIFICATION</scope>
</reference>
<evidence type="ECO:0000256" key="4">
    <source>
        <dbReference type="ARBA" id="ARBA00023242"/>
    </source>
</evidence>
<keyword evidence="2 7" id="KW-0547">Nucleotide-binding</keyword>
<dbReference type="FunFam" id="1.10.1580.10:FF:000001">
    <property type="entry name" value="Nucleolar GTP-binding protein 2"/>
    <property type="match status" value="1"/>
</dbReference>
<feature type="compositionally biased region" description="Basic residues" evidence="8">
    <location>
        <begin position="755"/>
        <end position="766"/>
    </location>
</feature>
<feature type="compositionally biased region" description="Basic and acidic residues" evidence="8">
    <location>
        <begin position="711"/>
        <end position="740"/>
    </location>
</feature>
<dbReference type="Pfam" id="PF01926">
    <property type="entry name" value="MMR_HSR1"/>
    <property type="match status" value="1"/>
</dbReference>
<dbReference type="PANTHER" id="PTHR11089">
    <property type="entry name" value="GTP-BINDING PROTEIN-RELATED"/>
    <property type="match status" value="1"/>
</dbReference>
<dbReference type="GO" id="GO:0005525">
    <property type="term" value="F:GTP binding"/>
    <property type="evidence" value="ECO:0007669"/>
    <property type="project" value="UniProtKB-KW"/>
</dbReference>
<evidence type="ECO:0000313" key="10">
    <source>
        <dbReference type="Ensembl" id="ENSEBUP00000008181.1"/>
    </source>
</evidence>
<evidence type="ECO:0000256" key="5">
    <source>
        <dbReference type="ARBA" id="ARBA00054763"/>
    </source>
</evidence>
<feature type="region of interest" description="Disordered" evidence="8">
    <location>
        <begin position="687"/>
        <end position="766"/>
    </location>
</feature>
<dbReference type="InterPro" id="IPR050755">
    <property type="entry name" value="TRAFAC_YlqF/YawG_RiboMat"/>
</dbReference>
<feature type="compositionally biased region" description="Polar residues" evidence="8">
    <location>
        <begin position="55"/>
        <end position="68"/>
    </location>
</feature>
<feature type="region of interest" description="Disordered" evidence="8">
    <location>
        <begin position="52"/>
        <end position="77"/>
    </location>
</feature>
<dbReference type="Gene3D" id="1.10.1580.10">
    <property type="match status" value="1"/>
</dbReference>
<dbReference type="PANTHER" id="PTHR11089:SF9">
    <property type="entry name" value="NUCLEOLAR GTP-BINDING PROTEIN 2"/>
    <property type="match status" value="1"/>
</dbReference>
<keyword evidence="11" id="KW-1185">Reference proteome</keyword>
<evidence type="ECO:0000256" key="8">
    <source>
        <dbReference type="SAM" id="MobiDB-lite"/>
    </source>
</evidence>
<feature type="compositionally biased region" description="Pro residues" evidence="8">
    <location>
        <begin position="507"/>
        <end position="516"/>
    </location>
</feature>
<dbReference type="Gene3D" id="3.40.50.300">
    <property type="entry name" value="P-loop containing nucleotide triphosphate hydrolases"/>
    <property type="match status" value="1"/>
</dbReference>
<keyword evidence="3 7" id="KW-0342">GTP-binding</keyword>
<dbReference type="PRINTS" id="PR00326">
    <property type="entry name" value="GTP1OBG"/>
</dbReference>
<evidence type="ECO:0000313" key="11">
    <source>
        <dbReference type="Proteomes" id="UP000694388"/>
    </source>
</evidence>
<dbReference type="InterPro" id="IPR023179">
    <property type="entry name" value="GTP-bd_ortho_bundle_sf"/>
</dbReference>
<dbReference type="Pfam" id="PF08153">
    <property type="entry name" value="NGP1NT"/>
    <property type="match status" value="1"/>
</dbReference>
<comment type="function">
    <text evidence="5">GTPase that associates with pre-60S ribosomal subunits in the nucleolus and is required for their nuclear export and maturation. May promote cell proliferation possibly by increasing p53/TP53 protein levels, and consequently those of its downstream product CDKN1A/p21, and decreasing RPL23A protein levels.</text>
</comment>
<evidence type="ECO:0000256" key="3">
    <source>
        <dbReference type="ARBA" id="ARBA00023134"/>
    </source>
</evidence>
<dbReference type="InterPro" id="IPR027417">
    <property type="entry name" value="P-loop_NTPase"/>
</dbReference>
<feature type="region of interest" description="Disordered" evidence="8">
    <location>
        <begin position="505"/>
        <end position="558"/>
    </location>
</feature>
<reference evidence="10" key="1">
    <citation type="submission" date="2025-08" db="UniProtKB">
        <authorList>
            <consortium name="Ensembl"/>
        </authorList>
    </citation>
    <scope>IDENTIFICATION</scope>
</reference>
<sequence length="766" mass="86853">MTPYSSRRIPEVLPGLRSCPCVVCGELLHGGLSRLFSTKRDFEEVTKMVKPQYKGRTSVNKSNSSTNPDRPKDSVHRHLRDRSTIQRLNLYRERARRNKRGKIVKPLSFQSKVIPGTMARVEPDRKWFGNTRIIKQTSLQKFQEEMGKVMKDPYKVVMRPTKLPVSLLNEKSKPHMARVHILDTESFGTTFGPKSQRKRPMVSATNLQSLHEHAQALAENYDDSRDRDLVAEDTGVRNEAREEIFKKGQSRRIWGELHKVIDSSDIVLQVLDARDPQGTRSPYIENFLRSEKPWKHLIFVINKCDLVPTWVTKRWVAILSAEHPSLAFHASITHPFGKGALIQLLRQFGKLHIDKKQISVGFIGYPNVGKSSIINTLRSKKVCKVAPIAGETKVWQYITLMRRIFLIDCPGVVYPSGDTDTEIILKGVVQVEKVKTPEDYIPAVLDRVRPEYVQRLYHIDSWDSAEDFLEKMAARTGKLLKGGEPDKQNVSKMLLNDWQRGRIPFFVKPPPAPTPPQEQGTSHSAKPDDVSVTGDAAPKGKVEGPTSEVADGEEQPEEGDAADMIAHVIQDFGGINVGPEFAEDDLLPLEPVGELTELMGTLEDGKDKKDEVAGDETCGQECDEYNLVDRDVTEKRNKPGGVIRVLDDKINKYRKFLAQAQAKRFSAIRIPKELSLKVFAQSEKRQWGAKKSMEPVSDCSGTVPIKRQKAKRDANRCFDEDMVPKTKVSSKEKRRMERALKPKKTGSRYYDTHNVKNRNRKKISKP</sequence>
<evidence type="ECO:0000256" key="1">
    <source>
        <dbReference type="ARBA" id="ARBA00004604"/>
    </source>
</evidence>
<comment type="similarity">
    <text evidence="7">Belongs to the TRAFAC class YlqF/YawG GTPase family. NOG2 subfamily.</text>
</comment>
<comment type="subunit">
    <text evidence="6">Interacts with LYAR and RPL23A. Interacts with the nuclear importin-beta receptor and, at a lower extent, with importin-alpha.</text>
</comment>